<evidence type="ECO:0000256" key="6">
    <source>
        <dbReference type="ARBA" id="ARBA00023136"/>
    </source>
</evidence>
<dbReference type="PANTHER" id="PTHR14002:SF45">
    <property type="entry name" value="ZP DOMAIN-CONTAINING PROTEIN"/>
    <property type="match status" value="1"/>
</dbReference>
<keyword evidence="6 10" id="KW-0472">Membrane</keyword>
<dbReference type="Proteomes" id="UP001219518">
    <property type="component" value="Unassembled WGS sequence"/>
</dbReference>
<keyword evidence="13" id="KW-1185">Reference proteome</keyword>
<evidence type="ECO:0000256" key="10">
    <source>
        <dbReference type="SAM" id="Phobius"/>
    </source>
</evidence>
<keyword evidence="12" id="KW-0675">Receptor</keyword>
<dbReference type="Gene3D" id="2.60.40.3210">
    <property type="entry name" value="Zona pellucida, ZP-N domain"/>
    <property type="match status" value="1"/>
</dbReference>
<comment type="subcellular location">
    <subcellularLocation>
        <location evidence="1">Cell membrane</location>
        <topology evidence="1">Single-pass type I membrane protein</topology>
    </subcellularLocation>
</comment>
<reference evidence="12" key="1">
    <citation type="submission" date="2021-07" db="EMBL/GenBank/DDBJ databases">
        <authorList>
            <person name="Catto M.A."/>
            <person name="Jacobson A."/>
            <person name="Kennedy G."/>
            <person name="Labadie P."/>
            <person name="Hunt B.G."/>
            <person name="Srinivasan R."/>
        </authorList>
    </citation>
    <scope>NUCLEOTIDE SEQUENCE</scope>
    <source>
        <strain evidence="12">PL_HMW_Pooled</strain>
        <tissue evidence="12">Head</tissue>
    </source>
</reference>
<evidence type="ECO:0000256" key="8">
    <source>
        <dbReference type="ARBA" id="ARBA00023180"/>
    </source>
</evidence>
<evidence type="ECO:0000256" key="2">
    <source>
        <dbReference type="ARBA" id="ARBA00022475"/>
    </source>
</evidence>
<dbReference type="InterPro" id="IPR055355">
    <property type="entry name" value="ZP-C"/>
</dbReference>
<sequence>MVDRPIAKISVVVASLSSELTLNKSTLDITKLTAEKSCNLEQGQGGPYLEPWREIPQPAQGCWVPYFGPQGHGHLPEEVHILHITNIVQVFETHPKSNQVTVTINLQLNNSLCQNGTDDQTYSGLTNSPFEFHKSNEEILAPKTNVPSLLQFSESPDSPFYKLLPYPSGQPNARSYVTSNLKTSIAQRPLVLLLTSDYPVTWQIKKSGCWNKEIINKVQAIVENESAVVSDFSVDVLSKTWVKRITRKSIQRYARRTFHGVASFTQVKGANTIKISVGPYGLPDDGVHQVSFRNRNKLNYCDFNSREDSKVVTASSIMPLSYEHCVVGDSNSTKTFIVEVQLSSTEGNGHMDYVKESGLGTSITNLPQTFVYLSNNVTPVKDKDKIDQQHFTIFLKSHKPTKWVVFISAQSTNLDIVTSYSDVIDYINNSGKLVKTLKRNFSKPGFDLLHEVLTELDSQVLYFRVQHVTGLALTLSGSTDKVKFNSSLESFHGFSPNPFNQDLSFDLPVDINGRNKLILTILESEMILVCGKSMLEVFLPAPSLVKLGVRGISLQDESCQSRTNGSHFIIKSLLKGCGSDVHITDDKASIISNKVIVNISSPEVKSEHINEFPSQAVNSKMAHLEVPISCGWNEDFVRSIFNSRDVSSEDEETDNSTPSSSSSSLYQLELYFKDPFTQKLSSLKTKKTFEFLERLYVRAWMEDAPSAQAVIESCWINNSPHPSQPQQKNVLLSGMCPLEKHVNLEHEAFALLPSKTKSSLFSFQVLKEFAIMGQELYVHCQIGVCLSDLKYSKAKPVVCMDPHDYCLHYNPLSTDGKLISTAHQVLTRGPILLSSVGHAYPPNFSSDTRCADVAVFPYSSSISVHMTLTIAVCSFIIGIGLTATLWLIHHKTEPKQRVYHAREHSLGSQTAVLGSSLSPNSGCSSTNSQSVITS</sequence>
<keyword evidence="7" id="KW-1015">Disulfide bond</keyword>
<dbReference type="PANTHER" id="PTHR14002">
    <property type="entry name" value="ENDOGLIN/TGF-BETA RECEPTOR TYPE III"/>
    <property type="match status" value="1"/>
</dbReference>
<dbReference type="PROSITE" id="PS51034">
    <property type="entry name" value="ZP_2"/>
    <property type="match status" value="1"/>
</dbReference>
<keyword evidence="8" id="KW-0325">Glycoprotein</keyword>
<dbReference type="InterPro" id="IPR001507">
    <property type="entry name" value="ZP_dom"/>
</dbReference>
<evidence type="ECO:0000256" key="5">
    <source>
        <dbReference type="ARBA" id="ARBA00022989"/>
    </source>
</evidence>
<feature type="domain" description="ZP" evidence="11">
    <location>
        <begin position="529"/>
        <end position="806"/>
    </location>
</feature>
<keyword evidence="3 10" id="KW-0812">Transmembrane</keyword>
<gene>
    <name evidence="12" type="ORF">KUF71_005398</name>
</gene>
<evidence type="ECO:0000256" key="3">
    <source>
        <dbReference type="ARBA" id="ARBA00022692"/>
    </source>
</evidence>
<dbReference type="AlphaFoldDB" id="A0AAE1LDX7"/>
<keyword evidence="4" id="KW-0732">Signal</keyword>
<keyword evidence="5 10" id="KW-1133">Transmembrane helix</keyword>
<evidence type="ECO:0000259" key="11">
    <source>
        <dbReference type="PROSITE" id="PS51034"/>
    </source>
</evidence>
<evidence type="ECO:0000256" key="4">
    <source>
        <dbReference type="ARBA" id="ARBA00022729"/>
    </source>
</evidence>
<feature type="region of interest" description="Disordered" evidence="9">
    <location>
        <begin position="912"/>
        <end position="934"/>
    </location>
</feature>
<reference evidence="12" key="2">
    <citation type="journal article" date="2023" name="BMC Genomics">
        <title>Pest status, molecular evolution, and epigenetic factors derived from the genome assembly of Frankliniella fusca, a thysanopteran phytovirus vector.</title>
        <authorList>
            <person name="Catto M.A."/>
            <person name="Labadie P.E."/>
            <person name="Jacobson A.L."/>
            <person name="Kennedy G.G."/>
            <person name="Srinivasan R."/>
            <person name="Hunt B.G."/>
        </authorList>
    </citation>
    <scope>NUCLEOTIDE SEQUENCE</scope>
    <source>
        <strain evidence="12">PL_HMW_Pooled</strain>
    </source>
</reference>
<feature type="transmembrane region" description="Helical" evidence="10">
    <location>
        <begin position="866"/>
        <end position="888"/>
    </location>
</feature>
<evidence type="ECO:0000256" key="1">
    <source>
        <dbReference type="ARBA" id="ARBA00004251"/>
    </source>
</evidence>
<evidence type="ECO:0000313" key="12">
    <source>
        <dbReference type="EMBL" id="KAK3914602.1"/>
    </source>
</evidence>
<feature type="compositionally biased region" description="Low complexity" evidence="9">
    <location>
        <begin position="913"/>
        <end position="934"/>
    </location>
</feature>
<dbReference type="EMBL" id="JAHWGI010000383">
    <property type="protein sequence ID" value="KAK3914602.1"/>
    <property type="molecule type" value="Genomic_DNA"/>
</dbReference>
<evidence type="ECO:0000313" key="13">
    <source>
        <dbReference type="Proteomes" id="UP001219518"/>
    </source>
</evidence>
<protein>
    <submittedName>
        <fullName evidence="12">Transforming growth factor beta receptor type 3</fullName>
    </submittedName>
</protein>
<accession>A0AAE1LDX7</accession>
<evidence type="ECO:0000256" key="7">
    <source>
        <dbReference type="ARBA" id="ARBA00023157"/>
    </source>
</evidence>
<comment type="caution">
    <text evidence="12">The sequence shown here is derived from an EMBL/GenBank/DDBJ whole genome shotgun (WGS) entry which is preliminary data.</text>
</comment>
<dbReference type="Pfam" id="PF26060">
    <property type="entry name" value="TGFBR3_N"/>
    <property type="match status" value="1"/>
</dbReference>
<keyword evidence="2" id="KW-1003">Cell membrane</keyword>
<dbReference type="Pfam" id="PF00100">
    <property type="entry name" value="Zona_pellucida"/>
    <property type="match status" value="1"/>
</dbReference>
<dbReference type="InterPro" id="IPR058899">
    <property type="entry name" value="TGFBR3/Endoglin-like_N"/>
</dbReference>
<organism evidence="12 13">
    <name type="scientific">Frankliniella fusca</name>
    <dbReference type="NCBI Taxonomy" id="407009"/>
    <lineage>
        <taxon>Eukaryota</taxon>
        <taxon>Metazoa</taxon>
        <taxon>Ecdysozoa</taxon>
        <taxon>Arthropoda</taxon>
        <taxon>Hexapoda</taxon>
        <taxon>Insecta</taxon>
        <taxon>Pterygota</taxon>
        <taxon>Neoptera</taxon>
        <taxon>Paraneoptera</taxon>
        <taxon>Thysanoptera</taxon>
        <taxon>Terebrantia</taxon>
        <taxon>Thripoidea</taxon>
        <taxon>Thripidae</taxon>
        <taxon>Frankliniella</taxon>
    </lineage>
</organism>
<proteinExistence type="predicted"/>
<evidence type="ECO:0000256" key="9">
    <source>
        <dbReference type="SAM" id="MobiDB-lite"/>
    </source>
</evidence>
<dbReference type="InterPro" id="IPR042235">
    <property type="entry name" value="ZP-C_dom"/>
</dbReference>
<dbReference type="Gene3D" id="2.60.40.4100">
    <property type="entry name" value="Zona pellucida, ZP-C domain"/>
    <property type="match status" value="1"/>
</dbReference>
<name>A0AAE1LDX7_9NEOP</name>
<dbReference type="SMART" id="SM00241">
    <property type="entry name" value="ZP"/>
    <property type="match status" value="1"/>
</dbReference>